<organism evidence="4 5">
    <name type="scientific">Alcanivorax jadensis T9</name>
    <dbReference type="NCBI Taxonomy" id="1177181"/>
    <lineage>
        <taxon>Bacteria</taxon>
        <taxon>Pseudomonadati</taxon>
        <taxon>Pseudomonadota</taxon>
        <taxon>Gammaproteobacteria</taxon>
        <taxon>Oceanospirillales</taxon>
        <taxon>Alcanivoracaceae</taxon>
        <taxon>Alcanivorax</taxon>
    </lineage>
</organism>
<dbReference type="PANTHER" id="PTHR33420:SF26">
    <property type="entry name" value="FIMBRIAL SUBUNIT"/>
    <property type="match status" value="1"/>
</dbReference>
<dbReference type="InterPro" id="IPR054160">
    <property type="entry name" value="MrkD_recept-bd"/>
</dbReference>
<feature type="domain" description="MrkD-like receptor binding" evidence="3">
    <location>
        <begin position="43"/>
        <end position="186"/>
    </location>
</feature>
<name>A0ABR4W9M9_9GAMM</name>
<dbReference type="Pfam" id="PF00419">
    <property type="entry name" value="Fimbrial"/>
    <property type="match status" value="1"/>
</dbReference>
<dbReference type="InterPro" id="IPR050263">
    <property type="entry name" value="Bact_Fimbrial_Adh_Pro"/>
</dbReference>
<comment type="caution">
    <text evidence="4">The sequence shown here is derived from an EMBL/GenBank/DDBJ whole genome shotgun (WGS) entry which is preliminary data.</text>
</comment>
<keyword evidence="5" id="KW-1185">Reference proteome</keyword>
<evidence type="ECO:0000256" key="1">
    <source>
        <dbReference type="SAM" id="SignalP"/>
    </source>
</evidence>
<dbReference type="Proteomes" id="UP000029443">
    <property type="component" value="Unassembled WGS sequence"/>
</dbReference>
<sequence>MRFVTERFDGMAAYCLSVSMLCLLSITGHAACYVSSGFSAQDVRMELGRVLIQPDLPVGAIIQTLQVPITAKNNAGSCNFGGFSRGELVRNPSAVPGFSNVYQTDVPGVGIRLYREAGDISTYYPHQINFSGNRQLNLIGGYFKVELVKTAAATGSGPVGPPGLFSTYYLDGSGINRPVLTSTLTGQGITIVNSSCQVDAGSKNIAVNFGSVSNRDFSGVGSRVNPRDFEIRMRCQGGNVAGLDQGLIKVRFDGTQDTSNMPGVLAIDSGPASASGIGIQLNQTLGGTEQTVSLGEGVTLGRTPVNDSAEFVLPMRAYYIQTQPGTVGAGTGNGRATFTIEYH</sequence>
<dbReference type="Gene3D" id="2.60.40.3310">
    <property type="match status" value="1"/>
</dbReference>
<gene>
    <name evidence="4" type="ORF">T9A_02876</name>
</gene>
<accession>A0ABR4W9M9</accession>
<feature type="domain" description="Fimbrial-type adhesion" evidence="2">
    <location>
        <begin position="190"/>
        <end position="342"/>
    </location>
</feature>
<dbReference type="InterPro" id="IPR036937">
    <property type="entry name" value="Adhesion_dom_fimbrial_sf"/>
</dbReference>
<dbReference type="Pfam" id="PF22003">
    <property type="entry name" value="MrkDrd"/>
    <property type="match status" value="1"/>
</dbReference>
<dbReference type="InterPro" id="IPR000259">
    <property type="entry name" value="Adhesion_dom_fimbrial"/>
</dbReference>
<feature type="chain" id="PRO_5046855844" evidence="1">
    <location>
        <begin position="31"/>
        <end position="343"/>
    </location>
</feature>
<dbReference type="InterPro" id="IPR008966">
    <property type="entry name" value="Adhesion_dom_sf"/>
</dbReference>
<proteinExistence type="predicted"/>
<dbReference type="SUPFAM" id="SSF49401">
    <property type="entry name" value="Bacterial adhesins"/>
    <property type="match status" value="1"/>
</dbReference>
<evidence type="ECO:0000313" key="4">
    <source>
        <dbReference type="EMBL" id="KGD60118.1"/>
    </source>
</evidence>
<dbReference type="PANTHER" id="PTHR33420">
    <property type="entry name" value="FIMBRIAL SUBUNIT ELFA-RELATED"/>
    <property type="match status" value="1"/>
</dbReference>
<evidence type="ECO:0000259" key="3">
    <source>
        <dbReference type="Pfam" id="PF22003"/>
    </source>
</evidence>
<protein>
    <submittedName>
        <fullName evidence="4">Fimbrial protein</fullName>
    </submittedName>
</protein>
<reference evidence="4 5" key="1">
    <citation type="submission" date="2012-09" db="EMBL/GenBank/DDBJ databases">
        <title>Genome Sequence of alkane-degrading Bacterium Alcanivorax jadensis T9.</title>
        <authorList>
            <person name="Lai Q."/>
            <person name="Shao Z."/>
        </authorList>
    </citation>
    <scope>NUCLEOTIDE SEQUENCE [LARGE SCALE GENOMIC DNA]</scope>
    <source>
        <strain evidence="4 5">T9</strain>
    </source>
</reference>
<feature type="signal peptide" evidence="1">
    <location>
        <begin position="1"/>
        <end position="30"/>
    </location>
</feature>
<evidence type="ECO:0000313" key="5">
    <source>
        <dbReference type="Proteomes" id="UP000029443"/>
    </source>
</evidence>
<evidence type="ECO:0000259" key="2">
    <source>
        <dbReference type="Pfam" id="PF00419"/>
    </source>
</evidence>
<dbReference type="Gene3D" id="2.60.40.1090">
    <property type="entry name" value="Fimbrial-type adhesion domain"/>
    <property type="match status" value="1"/>
</dbReference>
<dbReference type="EMBL" id="ARXU01000014">
    <property type="protein sequence ID" value="KGD60118.1"/>
    <property type="molecule type" value="Genomic_DNA"/>
</dbReference>
<keyword evidence="1" id="KW-0732">Signal</keyword>